<dbReference type="RefSeq" id="WP_021347404.1">
    <property type="nucleotide sequence ID" value="NZ_CP007547.1"/>
</dbReference>
<evidence type="ECO:0000256" key="2">
    <source>
        <dbReference type="RuleBase" id="RU003616"/>
    </source>
</evidence>
<reference evidence="4" key="1">
    <citation type="journal article" date="2013" name="Lancet">
        <title>First case of E anophelis outbreak in an intensive-care unit.</title>
        <authorList>
            <person name="Teo J."/>
            <person name="Tan S.Y."/>
            <person name="Tay M."/>
            <person name="Ding Y."/>
            <person name="Kjelleberg S."/>
            <person name="Givskov M."/>
            <person name="Lin R.T."/>
            <person name="Yang L."/>
        </authorList>
    </citation>
    <scope>NUCLEOTIDE SEQUENCE [LARGE SCALE GENOMIC DNA]</scope>
    <source>
        <strain evidence="4">NUHP1</strain>
    </source>
</reference>
<dbReference type="PROSITE" id="PS01031">
    <property type="entry name" value="SHSP"/>
    <property type="match status" value="1"/>
</dbReference>
<evidence type="ECO:0000313" key="5">
    <source>
        <dbReference type="Proteomes" id="UP000028933"/>
    </source>
</evidence>
<comment type="similarity">
    <text evidence="1 2">Belongs to the small heat shock protein (HSP20) family.</text>
</comment>
<evidence type="ECO:0000313" key="4">
    <source>
        <dbReference type="EMBL" id="AIL47624.1"/>
    </source>
</evidence>
<keyword evidence="4" id="KW-0346">Stress response</keyword>
<evidence type="ECO:0000256" key="1">
    <source>
        <dbReference type="PROSITE-ProRule" id="PRU00285"/>
    </source>
</evidence>
<dbReference type="CDD" id="cd06464">
    <property type="entry name" value="ACD_sHsps-like"/>
    <property type="match status" value="1"/>
</dbReference>
<sequence>MHTRHHNNEDFGNKKDFCNGKFDRKFDKFREGFFNSKHPMKEVFAEKISSFKPVNISENEEYYALQLFAAGLKKEAFNIAIKDRVLTISYKASEDKEKANYIYQEIYASSFERSFKLNEKVASENISAGYEDGILTVILPKDPENNIPAQEIKVS</sequence>
<dbReference type="SUPFAM" id="SSF49764">
    <property type="entry name" value="HSP20-like chaperones"/>
    <property type="match status" value="1"/>
</dbReference>
<reference evidence="4" key="2">
    <citation type="journal article" date="2015" name="Genome Biol. Evol.">
        <title>Complete Genome Sequence and Transcriptomic Analysis of the Novel Pathogen Elizabethkingia anophelis in Response to Oxidative Stress.</title>
        <authorList>
            <person name="Li Y."/>
            <person name="Liu Y."/>
            <person name="Chew S.C."/>
            <person name="Tay M."/>
            <person name="Salido M.M."/>
            <person name="Teo J."/>
            <person name="Lauro F.M."/>
            <person name="Givskov M."/>
            <person name="Yang L."/>
        </authorList>
    </citation>
    <scope>NUCLEOTIDE SEQUENCE</scope>
    <source>
        <strain evidence="4">NUHP1</strain>
    </source>
</reference>
<dbReference type="Proteomes" id="UP000028933">
    <property type="component" value="Chromosome"/>
</dbReference>
<feature type="domain" description="SHSP" evidence="3">
    <location>
        <begin position="45"/>
        <end position="155"/>
    </location>
</feature>
<dbReference type="Gene3D" id="2.60.40.790">
    <property type="match status" value="1"/>
</dbReference>
<dbReference type="InterPro" id="IPR002068">
    <property type="entry name" value="A-crystallin/Hsp20_dom"/>
</dbReference>
<gene>
    <name evidence="4" type="ORF">BD94_3849</name>
</gene>
<proteinExistence type="inferred from homology"/>
<dbReference type="Pfam" id="PF00011">
    <property type="entry name" value="HSP20"/>
    <property type="match status" value="1"/>
</dbReference>
<dbReference type="InterPro" id="IPR031107">
    <property type="entry name" value="Small_HSP"/>
</dbReference>
<organism evidence="4 5">
    <name type="scientific">Elizabethkingia anophelis NUHP1</name>
    <dbReference type="NCBI Taxonomy" id="1338011"/>
    <lineage>
        <taxon>Bacteria</taxon>
        <taxon>Pseudomonadati</taxon>
        <taxon>Bacteroidota</taxon>
        <taxon>Flavobacteriia</taxon>
        <taxon>Flavobacteriales</taxon>
        <taxon>Weeksellaceae</taxon>
        <taxon>Elizabethkingia</taxon>
    </lineage>
</organism>
<dbReference type="HOGENOM" id="CLU_046737_8_7_10"/>
<dbReference type="eggNOG" id="COG0071">
    <property type="taxonomic scope" value="Bacteria"/>
</dbReference>
<dbReference type="EMBL" id="CP007547">
    <property type="protein sequence ID" value="AIL47624.1"/>
    <property type="molecule type" value="Genomic_DNA"/>
</dbReference>
<dbReference type="PANTHER" id="PTHR11527">
    <property type="entry name" value="HEAT-SHOCK PROTEIN 20 FAMILY MEMBER"/>
    <property type="match status" value="1"/>
</dbReference>
<evidence type="ECO:0000259" key="3">
    <source>
        <dbReference type="PROSITE" id="PS01031"/>
    </source>
</evidence>
<dbReference type="STRING" id="1338011.BD94_3849"/>
<dbReference type="InterPro" id="IPR008978">
    <property type="entry name" value="HSP20-like_chaperone"/>
</dbReference>
<accession>A0A077EN76</accession>
<name>A0A077EN76_9FLAO</name>
<dbReference type="KEGG" id="eao:BD94_3849"/>
<protein>
    <submittedName>
        <fullName evidence="4">Small heat shock protein</fullName>
    </submittedName>
</protein>
<dbReference type="AlphaFoldDB" id="A0A077EN76"/>